<reference evidence="7" key="1">
    <citation type="submission" date="2025-08" db="UniProtKB">
        <authorList>
            <consortium name="RefSeq"/>
        </authorList>
    </citation>
    <scope>IDENTIFICATION</scope>
    <source>
        <strain evidence="7">USDA-PBARC FA_bdor</strain>
        <tissue evidence="7">Whole organism</tissue>
    </source>
</reference>
<protein>
    <submittedName>
        <fullName evidence="7">Stromal cell-derived factor 2</fullName>
    </submittedName>
</protein>
<feature type="chain" id="PRO_5040381350" evidence="4">
    <location>
        <begin position="28"/>
        <end position="222"/>
    </location>
</feature>
<dbReference type="SUPFAM" id="SSF82109">
    <property type="entry name" value="MIR domain"/>
    <property type="match status" value="1"/>
</dbReference>
<feature type="domain" description="MIR" evidence="5">
    <location>
        <begin position="92"/>
        <end position="148"/>
    </location>
</feature>
<feature type="region of interest" description="Disordered" evidence="3">
    <location>
        <begin position="113"/>
        <end position="136"/>
    </location>
</feature>
<evidence type="ECO:0000256" key="4">
    <source>
        <dbReference type="SAM" id="SignalP"/>
    </source>
</evidence>
<evidence type="ECO:0000313" key="7">
    <source>
        <dbReference type="RefSeq" id="XP_011297052.1"/>
    </source>
</evidence>
<evidence type="ECO:0000256" key="2">
    <source>
        <dbReference type="ARBA" id="ARBA00022737"/>
    </source>
</evidence>
<sequence length="222" mass="24417">MATRTSTERLLFLIIIVLLSLTSLSKAIGTKYVTCGSVLKLLNVAYHVRLHSHDIKYGSGSGQQSVTGTETKEDVNSHWMVKGVTGKYCTRGEPIACGDVIRLEHVPTKKNLHSHHVSSPLSGKQEVSAYGDQKGEGDSGDHWSVICDSDYWERNKSVMLHHVDTKTFLAASGRTYGSPIAGQMEIVGDSSSGSDYTRWQVVDGLFIHTQDLKSLHHPHTEL</sequence>
<dbReference type="InterPro" id="IPR016093">
    <property type="entry name" value="MIR_motif"/>
</dbReference>
<evidence type="ECO:0000256" key="3">
    <source>
        <dbReference type="SAM" id="MobiDB-lite"/>
    </source>
</evidence>
<evidence type="ECO:0000256" key="1">
    <source>
        <dbReference type="ARBA" id="ARBA00022729"/>
    </source>
</evidence>
<dbReference type="Pfam" id="PF02815">
    <property type="entry name" value="MIR"/>
    <property type="match status" value="1"/>
</dbReference>
<organism evidence="6 7">
    <name type="scientific">Fopius arisanus</name>
    <dbReference type="NCBI Taxonomy" id="64838"/>
    <lineage>
        <taxon>Eukaryota</taxon>
        <taxon>Metazoa</taxon>
        <taxon>Ecdysozoa</taxon>
        <taxon>Arthropoda</taxon>
        <taxon>Hexapoda</taxon>
        <taxon>Insecta</taxon>
        <taxon>Pterygota</taxon>
        <taxon>Neoptera</taxon>
        <taxon>Endopterygota</taxon>
        <taxon>Hymenoptera</taxon>
        <taxon>Apocrita</taxon>
        <taxon>Ichneumonoidea</taxon>
        <taxon>Braconidae</taxon>
        <taxon>Opiinae</taxon>
        <taxon>Fopius</taxon>
    </lineage>
</organism>
<dbReference type="PANTHER" id="PTHR46809:SF2">
    <property type="entry name" value="GH21273P"/>
    <property type="match status" value="1"/>
</dbReference>
<dbReference type="KEGG" id="fas:105262887"/>
<dbReference type="InterPro" id="IPR036300">
    <property type="entry name" value="MIR_dom_sf"/>
</dbReference>
<accession>A0A9R1STV7</accession>
<keyword evidence="6" id="KW-1185">Reference proteome</keyword>
<name>A0A9R1STV7_9HYME</name>
<keyword evidence="2" id="KW-0677">Repeat</keyword>
<evidence type="ECO:0000313" key="6">
    <source>
        <dbReference type="Proteomes" id="UP000694866"/>
    </source>
</evidence>
<feature type="domain" description="MIR" evidence="5">
    <location>
        <begin position="149"/>
        <end position="204"/>
    </location>
</feature>
<dbReference type="RefSeq" id="XP_011297052.1">
    <property type="nucleotide sequence ID" value="XM_011298750.1"/>
</dbReference>
<dbReference type="SMART" id="SM00472">
    <property type="entry name" value="MIR"/>
    <property type="match status" value="3"/>
</dbReference>
<proteinExistence type="predicted"/>
<dbReference type="GeneID" id="105262887"/>
<dbReference type="AlphaFoldDB" id="A0A9R1STV7"/>
<dbReference type="Proteomes" id="UP000694866">
    <property type="component" value="Unplaced"/>
</dbReference>
<dbReference type="PROSITE" id="PS50919">
    <property type="entry name" value="MIR"/>
    <property type="match status" value="3"/>
</dbReference>
<dbReference type="Gene3D" id="2.80.10.50">
    <property type="match status" value="1"/>
</dbReference>
<feature type="signal peptide" evidence="4">
    <location>
        <begin position="1"/>
        <end position="27"/>
    </location>
</feature>
<dbReference type="OrthoDB" id="5588846at2759"/>
<dbReference type="PANTHER" id="PTHR46809">
    <property type="entry name" value="STROMAL CELL-DERIVED FACTOR 2-LIKE PROTEIN"/>
    <property type="match status" value="1"/>
</dbReference>
<keyword evidence="1 4" id="KW-0732">Signal</keyword>
<feature type="domain" description="MIR" evidence="5">
    <location>
        <begin position="30"/>
        <end position="84"/>
    </location>
</feature>
<evidence type="ECO:0000259" key="5">
    <source>
        <dbReference type="PROSITE" id="PS50919"/>
    </source>
</evidence>
<gene>
    <name evidence="7" type="primary">LOC105262887</name>
</gene>